<proteinExistence type="predicted"/>
<accession>A0A0X3P033</accession>
<evidence type="ECO:0000313" key="1">
    <source>
        <dbReference type="EMBL" id="JAP45381.1"/>
    </source>
</evidence>
<dbReference type="EMBL" id="GEEE01015538">
    <property type="protein sequence ID" value="JAP47687.1"/>
    <property type="molecule type" value="Transcribed_RNA"/>
</dbReference>
<protein>
    <submittedName>
        <fullName evidence="1">Uncharacterized protein</fullName>
    </submittedName>
</protein>
<dbReference type="AlphaFoldDB" id="A0A0X3P033"/>
<name>A0A0X3P033_SCHSO</name>
<dbReference type="EMBL" id="GEEE01017844">
    <property type="protein sequence ID" value="JAP45381.1"/>
    <property type="molecule type" value="Transcribed_RNA"/>
</dbReference>
<organism evidence="1">
    <name type="scientific">Schistocephalus solidus</name>
    <name type="common">Tapeworm</name>
    <dbReference type="NCBI Taxonomy" id="70667"/>
    <lineage>
        <taxon>Eukaryota</taxon>
        <taxon>Metazoa</taxon>
        <taxon>Spiralia</taxon>
        <taxon>Lophotrochozoa</taxon>
        <taxon>Platyhelminthes</taxon>
        <taxon>Cestoda</taxon>
        <taxon>Eucestoda</taxon>
        <taxon>Diphyllobothriidea</taxon>
        <taxon>Diphyllobothriidae</taxon>
        <taxon>Schistocephalus</taxon>
    </lineage>
</organism>
<sequence length="128" mass="14664">MDASKPTQYPEIMQPIIARNISSYLSLRDCWTCQLVLPNWEFFVSSVFFLSHGSEQCPQELIDQLGDNDKITRIVIRGGGPTCLDGAFGLIELALDSFAPKMMTNLVRLDLQKQSIKFEDWENMFLER</sequence>
<gene>
    <name evidence="1" type="ORF">TR104381</name>
</gene>
<reference evidence="1" key="1">
    <citation type="submission" date="2016-01" db="EMBL/GenBank/DDBJ databases">
        <title>Reference transcriptome for the parasite Schistocephalus solidus: insights into the molecular evolution of parasitism.</title>
        <authorList>
            <person name="Hebert F.O."/>
            <person name="Grambauer S."/>
            <person name="Barber I."/>
            <person name="Landry C.R."/>
            <person name="Aubin-Horth N."/>
        </authorList>
    </citation>
    <scope>NUCLEOTIDE SEQUENCE</scope>
</reference>